<evidence type="ECO:0000256" key="4">
    <source>
        <dbReference type="ARBA" id="ARBA00022777"/>
    </source>
</evidence>
<sequence length="322" mass="34709">MTTKVMAFGEALIDFLSNGQTGLDGLESFAKYPGGAPANVAVAVARLGGDSHFAGQVGDDSFGHFLKESLEHYGVKTDSMLMTKEAKTALAFVSLDATGERSFEFYRNPSADMLFRREDFKSEWFYAPRGVFHTCSNTLTDSDISSATMAGIVMAKAAGWIVSIDVNLRINLWPNHQVDTDRVIAWMRQGDVIKASLEELEVLSSEPLALIQELLKGGVSLFVLTDGAQPVRYFTASGQGEIATPKVDVKDTTAAGDAFVGGLLYQLAERGGDRESLSHFSQDELKACIRFAVACGAQAVTKPGAYPSLPTLAEANARLELF</sequence>
<dbReference type="EMBL" id="SNZA01000002">
    <property type="protein sequence ID" value="TDR14254.1"/>
    <property type="molecule type" value="Genomic_DNA"/>
</dbReference>
<evidence type="ECO:0000256" key="3">
    <source>
        <dbReference type="ARBA" id="ARBA00022741"/>
    </source>
</evidence>
<dbReference type="SUPFAM" id="SSF53613">
    <property type="entry name" value="Ribokinase-like"/>
    <property type="match status" value="1"/>
</dbReference>
<evidence type="ECO:0000256" key="1">
    <source>
        <dbReference type="ARBA" id="ARBA00010688"/>
    </source>
</evidence>
<dbReference type="AlphaFoldDB" id="A0A4R6X9Y5"/>
<dbReference type="InterPro" id="IPR002173">
    <property type="entry name" value="Carboh/pur_kinase_PfkB_CS"/>
</dbReference>
<protein>
    <submittedName>
        <fullName evidence="7">Fructokinase</fullName>
    </submittedName>
</protein>
<dbReference type="GO" id="GO:0005524">
    <property type="term" value="F:ATP binding"/>
    <property type="evidence" value="ECO:0007669"/>
    <property type="project" value="UniProtKB-KW"/>
</dbReference>
<dbReference type="InterPro" id="IPR029056">
    <property type="entry name" value="Ribokinase-like"/>
</dbReference>
<dbReference type="Pfam" id="PF00294">
    <property type="entry name" value="PfkB"/>
    <property type="match status" value="1"/>
</dbReference>
<evidence type="ECO:0000313" key="8">
    <source>
        <dbReference type="Proteomes" id="UP000295729"/>
    </source>
</evidence>
<keyword evidence="4 7" id="KW-0418">Kinase</keyword>
<feature type="domain" description="Carbohydrate kinase PfkB" evidence="6">
    <location>
        <begin position="3"/>
        <end position="311"/>
    </location>
</feature>
<dbReference type="PANTHER" id="PTHR43085">
    <property type="entry name" value="HEXOKINASE FAMILY MEMBER"/>
    <property type="match status" value="1"/>
</dbReference>
<dbReference type="GO" id="GO:0016301">
    <property type="term" value="F:kinase activity"/>
    <property type="evidence" value="ECO:0007669"/>
    <property type="project" value="UniProtKB-KW"/>
</dbReference>
<evidence type="ECO:0000256" key="5">
    <source>
        <dbReference type="ARBA" id="ARBA00022840"/>
    </source>
</evidence>
<proteinExistence type="inferred from homology"/>
<dbReference type="OrthoDB" id="9779730at2"/>
<accession>A0A4R6X9Y5</accession>
<organism evidence="7 8">
    <name type="scientific">Marinomonas communis</name>
    <dbReference type="NCBI Taxonomy" id="28254"/>
    <lineage>
        <taxon>Bacteria</taxon>
        <taxon>Pseudomonadati</taxon>
        <taxon>Pseudomonadota</taxon>
        <taxon>Gammaproteobacteria</taxon>
        <taxon>Oceanospirillales</taxon>
        <taxon>Oceanospirillaceae</taxon>
        <taxon>Marinomonas</taxon>
    </lineage>
</organism>
<gene>
    <name evidence="7" type="ORF">C8D85_1787</name>
</gene>
<dbReference type="PROSITE" id="PS00583">
    <property type="entry name" value="PFKB_KINASES_1"/>
    <property type="match status" value="1"/>
</dbReference>
<comment type="caution">
    <text evidence="7">The sequence shown here is derived from an EMBL/GenBank/DDBJ whole genome shotgun (WGS) entry which is preliminary data.</text>
</comment>
<dbReference type="InterPro" id="IPR050306">
    <property type="entry name" value="PfkB_Carbo_kinase"/>
</dbReference>
<keyword evidence="5" id="KW-0067">ATP-binding</keyword>
<keyword evidence="2" id="KW-0808">Transferase</keyword>
<evidence type="ECO:0000313" key="7">
    <source>
        <dbReference type="EMBL" id="TDR14254.1"/>
    </source>
</evidence>
<dbReference type="RefSeq" id="WP_133561753.1">
    <property type="nucleotide sequence ID" value="NZ_SNZA01000002.1"/>
</dbReference>
<keyword evidence="8" id="KW-1185">Reference proteome</keyword>
<keyword evidence="3" id="KW-0547">Nucleotide-binding</keyword>
<dbReference type="CDD" id="cd01167">
    <property type="entry name" value="bac_FRK"/>
    <property type="match status" value="1"/>
</dbReference>
<dbReference type="Proteomes" id="UP000295729">
    <property type="component" value="Unassembled WGS sequence"/>
</dbReference>
<reference evidence="7 8" key="1">
    <citation type="submission" date="2019-03" db="EMBL/GenBank/DDBJ databases">
        <title>Genomic Encyclopedia of Type Strains, Phase IV (KMG-IV): sequencing the most valuable type-strain genomes for metagenomic binning, comparative biology and taxonomic classification.</title>
        <authorList>
            <person name="Goeker M."/>
        </authorList>
    </citation>
    <scope>NUCLEOTIDE SEQUENCE [LARGE SCALE GENOMIC DNA]</scope>
    <source>
        <strain evidence="7 8">DSM 5604</strain>
    </source>
</reference>
<comment type="similarity">
    <text evidence="1">Belongs to the carbohydrate kinase PfkB family.</text>
</comment>
<evidence type="ECO:0000259" key="6">
    <source>
        <dbReference type="Pfam" id="PF00294"/>
    </source>
</evidence>
<dbReference type="PANTHER" id="PTHR43085:SF1">
    <property type="entry name" value="PSEUDOURIDINE KINASE-RELATED"/>
    <property type="match status" value="1"/>
</dbReference>
<name>A0A4R6X9Y5_9GAMM</name>
<dbReference type="PROSITE" id="PS00584">
    <property type="entry name" value="PFKB_KINASES_2"/>
    <property type="match status" value="1"/>
</dbReference>
<dbReference type="Gene3D" id="3.40.1190.20">
    <property type="match status" value="1"/>
</dbReference>
<evidence type="ECO:0000256" key="2">
    <source>
        <dbReference type="ARBA" id="ARBA00022679"/>
    </source>
</evidence>
<dbReference type="InterPro" id="IPR011611">
    <property type="entry name" value="PfkB_dom"/>
</dbReference>